<feature type="transmembrane region" description="Helical" evidence="2">
    <location>
        <begin position="621"/>
        <end position="643"/>
    </location>
</feature>
<dbReference type="InterPro" id="IPR011701">
    <property type="entry name" value="MFS"/>
</dbReference>
<sequence length="895" mass="99261">MKEIVKQKKENAAEDESDSDNLAFYPSSSSEITNIEKEIEKEREEEDFVIEELEDILIQEQVSEAIEILENDNLEDDDIINETNASRHKQDEVVGKEIVEDEESNNELSNTEEPHAGPACIVVPASVFGIVFGPFLASVGDETNGVSIIYAIFNTVFSFTGLAANHLLKKKTCREVGLIGAVVYFIGSFTSIFVTSTIQLLLSWGVIQGLGFGLMLPAVFTSFNSYFDKRKTVTMSVSQTLVAVGHIVFPSLVKMSINHFGFRGTVALISAFGLNCIPAMLSLYPVQWQRKKKPQLLLKATRGKIILRIRSAKFLVKTFDLGLFREWSFVNLVIGLSLAVASDLAFLSLLPLLLLNFGFNTENVTMTCIVVPASVFGIVFGPFLASVGDETNGVSMIYAIFSTVFSFTGLAANHLLKKKTCREVGLIGAVVYFIGSFTSIFVTSTIQLLLSWGVIQGKCFNLKFTFFNVSIGLGYGLMLPAVFTSFNSYFDKRKTVTMSVSQTLVAVSHIIFPSLVKMSINHFGFRGTVALISAFGLNCIPAMLSLYPVQRKRKKKPQLLLKATRGMGWGLMVTSSLVIFAEYFNKKRNFYMNIVYLLTSTTAVSFPVLSMLSSKYYGYRGTILLVTAINLHLICVTLCYQPVKWHLKDTPSLQLKDLHLIEDGKYLIPKRELESDYCNNKSKSCSKLSNWCYNVYKSFDLALFKDPIYVNVAVGAALVLSSDVLYISFLPLILTNAGFSDKNLSLLMTIYVVSDLIGKTFICGLTAFVKVKNRHLLLIGATAMAAFRLGHIFSNTFLWTSMMCSLLGFIRSCVENTTFLVFADIHPQRFVTALSLGNVVNAIVIFLLGQIIRVLTGVTQNKEVILIALSVSAGCCAISWTVEFSYVYIKRLIVK</sequence>
<dbReference type="InterPro" id="IPR050327">
    <property type="entry name" value="Proton-linked_MCT"/>
</dbReference>
<evidence type="ECO:0000256" key="2">
    <source>
        <dbReference type="SAM" id="Phobius"/>
    </source>
</evidence>
<keyword evidence="2" id="KW-0812">Transmembrane</keyword>
<evidence type="ECO:0000313" key="4">
    <source>
        <dbReference type="Proteomes" id="UP001353858"/>
    </source>
</evidence>
<name>A0AAN7QPG7_9COLE</name>
<dbReference type="GO" id="GO:0008028">
    <property type="term" value="F:monocarboxylic acid transmembrane transporter activity"/>
    <property type="evidence" value="ECO:0007669"/>
    <property type="project" value="TreeGrafter"/>
</dbReference>
<feature type="transmembrane region" description="Helical" evidence="2">
    <location>
        <begin position="330"/>
        <end position="355"/>
    </location>
</feature>
<comment type="caution">
    <text evidence="3">The sequence shown here is derived from an EMBL/GenBank/DDBJ whole genome shotgun (WGS) entry which is preliminary data.</text>
</comment>
<feature type="transmembrane region" description="Helical" evidence="2">
    <location>
        <begin position="590"/>
        <end position="609"/>
    </location>
</feature>
<dbReference type="Gene3D" id="1.20.1250.20">
    <property type="entry name" value="MFS general substrate transporter like domains"/>
    <property type="match status" value="3"/>
</dbReference>
<feature type="transmembrane region" description="Helical" evidence="2">
    <location>
        <begin position="176"/>
        <end position="195"/>
    </location>
</feature>
<feature type="transmembrane region" description="Helical" evidence="2">
    <location>
        <begin position="495"/>
        <end position="516"/>
    </location>
</feature>
<dbReference type="PANTHER" id="PTHR11360">
    <property type="entry name" value="MONOCARBOXYLATE TRANSPORTER"/>
    <property type="match status" value="1"/>
</dbReference>
<accession>A0AAN7QPG7</accession>
<feature type="transmembrane region" description="Helical" evidence="2">
    <location>
        <begin position="119"/>
        <end position="139"/>
    </location>
</feature>
<dbReference type="SUPFAM" id="SSF103473">
    <property type="entry name" value="MFS general substrate transporter"/>
    <property type="match status" value="2"/>
</dbReference>
<keyword evidence="2" id="KW-0472">Membrane</keyword>
<protein>
    <submittedName>
        <fullName evidence="3">Uncharacterized protein</fullName>
    </submittedName>
</protein>
<dbReference type="InterPro" id="IPR036259">
    <property type="entry name" value="MFS_trans_sf"/>
</dbReference>
<keyword evidence="2" id="KW-1133">Transmembrane helix</keyword>
<evidence type="ECO:0000256" key="1">
    <source>
        <dbReference type="SAM" id="MobiDB-lite"/>
    </source>
</evidence>
<feature type="transmembrane region" description="Helical" evidence="2">
    <location>
        <begin position="864"/>
        <end position="889"/>
    </location>
</feature>
<dbReference type="AlphaFoldDB" id="A0AAN7QPG7"/>
<dbReference type="Proteomes" id="UP001353858">
    <property type="component" value="Unassembled WGS sequence"/>
</dbReference>
<feature type="region of interest" description="Disordered" evidence="1">
    <location>
        <begin position="1"/>
        <end position="29"/>
    </location>
</feature>
<feature type="transmembrane region" description="Helical" evidence="2">
    <location>
        <begin position="265"/>
        <end position="284"/>
    </location>
</feature>
<proteinExistence type="predicted"/>
<dbReference type="PANTHER" id="PTHR11360:SF309">
    <property type="entry name" value="MONOCARBOXYLATE TRANSPORTER 7-LIKE PROTEIN"/>
    <property type="match status" value="1"/>
</dbReference>
<keyword evidence="4" id="KW-1185">Reference proteome</keyword>
<feature type="transmembrane region" description="Helical" evidence="2">
    <location>
        <begin position="746"/>
        <end position="769"/>
    </location>
</feature>
<feature type="transmembrane region" description="Helical" evidence="2">
    <location>
        <begin position="528"/>
        <end position="547"/>
    </location>
</feature>
<dbReference type="Pfam" id="PF07690">
    <property type="entry name" value="MFS_1"/>
    <property type="match status" value="2"/>
</dbReference>
<reference evidence="4" key="1">
    <citation type="submission" date="2023-01" db="EMBL/GenBank/DDBJ databases">
        <title>Key to firefly adult light organ development and bioluminescence: homeobox transcription factors regulate luciferase expression and transportation to peroxisome.</title>
        <authorList>
            <person name="Fu X."/>
        </authorList>
    </citation>
    <scope>NUCLEOTIDE SEQUENCE [LARGE SCALE GENOMIC DNA]</scope>
</reference>
<feature type="transmembrane region" description="Helical" evidence="2">
    <location>
        <begin position="830"/>
        <end position="852"/>
    </location>
</feature>
<feature type="transmembrane region" description="Helical" evidence="2">
    <location>
        <begin position="201"/>
        <end position="220"/>
    </location>
</feature>
<feature type="transmembrane region" description="Helical" evidence="2">
    <location>
        <begin position="424"/>
        <end position="452"/>
    </location>
</feature>
<feature type="transmembrane region" description="Helical" evidence="2">
    <location>
        <begin position="464"/>
        <end position="483"/>
    </location>
</feature>
<gene>
    <name evidence="3" type="ORF">RN001_004139</name>
</gene>
<feature type="transmembrane region" description="Helical" evidence="2">
    <location>
        <begin position="367"/>
        <end position="387"/>
    </location>
</feature>
<feature type="transmembrane region" description="Helical" evidence="2">
    <location>
        <begin position="393"/>
        <end position="412"/>
    </location>
</feature>
<evidence type="ECO:0000313" key="3">
    <source>
        <dbReference type="EMBL" id="KAK4887868.1"/>
    </source>
</evidence>
<dbReference type="EMBL" id="JARPUR010000001">
    <property type="protein sequence ID" value="KAK4887868.1"/>
    <property type="molecule type" value="Genomic_DNA"/>
</dbReference>
<feature type="transmembrane region" description="Helical" evidence="2">
    <location>
        <begin position="145"/>
        <end position="164"/>
    </location>
</feature>
<feature type="compositionally biased region" description="Basic and acidic residues" evidence="1">
    <location>
        <begin position="1"/>
        <end position="12"/>
    </location>
</feature>
<feature type="transmembrane region" description="Helical" evidence="2">
    <location>
        <begin position="708"/>
        <end position="734"/>
    </location>
</feature>
<organism evidence="3 4">
    <name type="scientific">Aquatica leii</name>
    <dbReference type="NCBI Taxonomy" id="1421715"/>
    <lineage>
        <taxon>Eukaryota</taxon>
        <taxon>Metazoa</taxon>
        <taxon>Ecdysozoa</taxon>
        <taxon>Arthropoda</taxon>
        <taxon>Hexapoda</taxon>
        <taxon>Insecta</taxon>
        <taxon>Pterygota</taxon>
        <taxon>Neoptera</taxon>
        <taxon>Endopterygota</taxon>
        <taxon>Coleoptera</taxon>
        <taxon>Polyphaga</taxon>
        <taxon>Elateriformia</taxon>
        <taxon>Elateroidea</taxon>
        <taxon>Lampyridae</taxon>
        <taxon>Luciolinae</taxon>
        <taxon>Aquatica</taxon>
    </lineage>
</organism>